<evidence type="ECO:0000313" key="5">
    <source>
        <dbReference type="Proteomes" id="UP000216021"/>
    </source>
</evidence>
<dbReference type="AlphaFoldDB" id="A0A1S8CJE7"/>
<accession>A0A1S8CJE7</accession>
<dbReference type="PANTHER" id="PTHR38108">
    <property type="entry name" value="UPF0319 PROTEIN YCCT"/>
    <property type="match status" value="1"/>
</dbReference>
<feature type="signal peptide" evidence="3">
    <location>
        <begin position="1"/>
        <end position="21"/>
    </location>
</feature>
<dbReference type="HAMAP" id="MF_00789">
    <property type="entry name" value="UPF0319"/>
    <property type="match status" value="1"/>
</dbReference>
<dbReference type="EMBL" id="MOXD01000005">
    <property type="protein sequence ID" value="OMQ22900.1"/>
    <property type="molecule type" value="Genomic_DNA"/>
</dbReference>
<organism evidence="4 5">
    <name type="scientific">Serratia oryzae</name>
    <dbReference type="NCBI Taxonomy" id="2034155"/>
    <lineage>
        <taxon>Bacteria</taxon>
        <taxon>Pseudomonadati</taxon>
        <taxon>Pseudomonadota</taxon>
        <taxon>Gammaproteobacteria</taxon>
        <taxon>Enterobacterales</taxon>
        <taxon>Yersiniaceae</taxon>
        <taxon>Serratia</taxon>
    </lineage>
</organism>
<dbReference type="Proteomes" id="UP000216021">
    <property type="component" value="Unassembled WGS sequence"/>
</dbReference>
<feature type="chain" id="PRO_5013408423" description="UPF0319 protein BMI79_10705" evidence="3">
    <location>
        <begin position="22"/>
        <end position="223"/>
    </location>
</feature>
<dbReference type="OrthoDB" id="6428208at2"/>
<dbReference type="STRING" id="2034155.BMI79_10705"/>
<reference evidence="4 5" key="1">
    <citation type="submission" date="2016-11" db="EMBL/GenBank/DDBJ databases">
        <title>Rahnella oryzae sp. nov., isolated from rice root.</title>
        <authorList>
            <person name="Zhang X.-X."/>
            <person name="Zhang J."/>
        </authorList>
    </citation>
    <scope>NUCLEOTIDE SEQUENCE [LARGE SCALE GENOMIC DNA]</scope>
    <source>
        <strain evidence="4 5">J11-6</strain>
    </source>
</reference>
<dbReference type="NCBIfam" id="NF002967">
    <property type="entry name" value="PRK03641.1"/>
    <property type="match status" value="1"/>
</dbReference>
<dbReference type="PANTHER" id="PTHR38108:SF1">
    <property type="entry name" value="UPF0319 PROTEIN YCCT"/>
    <property type="match status" value="1"/>
</dbReference>
<name>A0A1S8CJE7_9GAMM</name>
<proteinExistence type="inferred from homology"/>
<dbReference type="RefSeq" id="WP_076942187.1">
    <property type="nucleotide sequence ID" value="NZ_MOXD01000005.1"/>
</dbReference>
<dbReference type="InterPro" id="IPR018635">
    <property type="entry name" value="UPF0319"/>
</dbReference>
<evidence type="ECO:0000256" key="1">
    <source>
        <dbReference type="ARBA" id="ARBA00008490"/>
    </source>
</evidence>
<evidence type="ECO:0000256" key="3">
    <source>
        <dbReference type="HAMAP-Rule" id="MF_00789"/>
    </source>
</evidence>
<dbReference type="Pfam" id="PF09829">
    <property type="entry name" value="DUF2057"/>
    <property type="match status" value="1"/>
</dbReference>
<sequence length="223" mass="24525" precursor="true">MKFGLVVAGLFSLLLSVSAAATTLKLSPYIDLLAVDGKKMTGSLLKGADSLELDGGQHQLLFKVTKPVRKNARSQVLYTSQPLIAVFNSQGIDSVSIELPRIENERDGRHFDETVNYRIIDKNGKALALKRDVLPMHALSAGVNLEKVIADYNAQDRPASVPALAHLRATTIADTPGTTKTNQKVITLQGGNVSEQMLQYWFLQADKETQKRFITWANQQATY</sequence>
<keyword evidence="5" id="KW-1185">Reference proteome</keyword>
<protein>
    <recommendedName>
        <fullName evidence="3">UPF0319 protein BMI79_10705</fullName>
    </recommendedName>
</protein>
<comment type="similarity">
    <text evidence="1 3">Belongs to the UPF0319 family.</text>
</comment>
<gene>
    <name evidence="4" type="ORF">BMI79_10705</name>
</gene>
<comment type="caution">
    <text evidence="4">The sequence shown here is derived from an EMBL/GenBank/DDBJ whole genome shotgun (WGS) entry which is preliminary data.</text>
</comment>
<keyword evidence="2 3" id="KW-0732">Signal</keyword>
<evidence type="ECO:0000256" key="2">
    <source>
        <dbReference type="ARBA" id="ARBA00022729"/>
    </source>
</evidence>
<evidence type="ECO:0000313" key="4">
    <source>
        <dbReference type="EMBL" id="OMQ22900.1"/>
    </source>
</evidence>